<organism evidence="13 14">
    <name type="scientific">Clonorchis sinensis</name>
    <name type="common">Chinese liver fluke</name>
    <dbReference type="NCBI Taxonomy" id="79923"/>
    <lineage>
        <taxon>Eukaryota</taxon>
        <taxon>Metazoa</taxon>
        <taxon>Spiralia</taxon>
        <taxon>Lophotrochozoa</taxon>
        <taxon>Platyhelminthes</taxon>
        <taxon>Trematoda</taxon>
        <taxon>Digenea</taxon>
        <taxon>Opisthorchiida</taxon>
        <taxon>Opisthorchiata</taxon>
        <taxon>Opisthorchiidae</taxon>
        <taxon>Clonorchis</taxon>
    </lineage>
</organism>
<evidence type="ECO:0000256" key="7">
    <source>
        <dbReference type="ARBA" id="ARBA00022837"/>
    </source>
</evidence>
<dbReference type="GO" id="GO:0006508">
    <property type="term" value="P:proteolysis"/>
    <property type="evidence" value="ECO:0007669"/>
    <property type="project" value="UniProtKB-KW"/>
</dbReference>
<dbReference type="PROSITE" id="PS50203">
    <property type="entry name" value="CALPAIN_CAT"/>
    <property type="match status" value="1"/>
</dbReference>
<comment type="similarity">
    <text evidence="1">Belongs to the peptidase C2 family.</text>
</comment>
<feature type="active site" evidence="8 9">
    <location>
        <position position="146"/>
    </location>
</feature>
<keyword evidence="3" id="KW-0479">Metal-binding</keyword>
<dbReference type="InterPro" id="IPR033883">
    <property type="entry name" value="C2_III"/>
</dbReference>
<dbReference type="InterPro" id="IPR000169">
    <property type="entry name" value="Pept_cys_AS"/>
</dbReference>
<keyword evidence="14" id="KW-1185">Reference proteome</keyword>
<feature type="domain" description="EF-hand" evidence="12">
    <location>
        <begin position="655"/>
        <end position="690"/>
    </location>
</feature>
<dbReference type="SMART" id="SM00230">
    <property type="entry name" value="CysPc"/>
    <property type="match status" value="1"/>
</dbReference>
<feature type="active site" evidence="8 9">
    <location>
        <position position="336"/>
    </location>
</feature>
<dbReference type="InterPro" id="IPR022682">
    <property type="entry name" value="Calpain_domain_III"/>
</dbReference>
<dbReference type="Gene3D" id="1.10.238.10">
    <property type="entry name" value="EF-hand"/>
    <property type="match status" value="1"/>
</dbReference>
<dbReference type="GO" id="GO:0004198">
    <property type="term" value="F:calcium-dependent cysteine-type endopeptidase activity"/>
    <property type="evidence" value="ECO:0007669"/>
    <property type="project" value="InterPro"/>
</dbReference>
<feature type="region of interest" description="Disordered" evidence="10">
    <location>
        <begin position="1"/>
        <end position="67"/>
    </location>
</feature>
<feature type="compositionally biased region" description="Basic and acidic residues" evidence="10">
    <location>
        <begin position="46"/>
        <end position="67"/>
    </location>
</feature>
<reference evidence="13" key="1">
    <citation type="journal article" date="2011" name="Genome Biol.">
        <title>The draft genome of the carcinogenic human liver fluke Clonorchis sinensis.</title>
        <authorList>
            <person name="Wang X."/>
            <person name="Chen W."/>
            <person name="Huang Y."/>
            <person name="Sun J."/>
            <person name="Men J."/>
            <person name="Liu H."/>
            <person name="Luo F."/>
            <person name="Guo L."/>
            <person name="Lv X."/>
            <person name="Deng C."/>
            <person name="Zhou C."/>
            <person name="Fan Y."/>
            <person name="Li X."/>
            <person name="Huang L."/>
            <person name="Hu Y."/>
            <person name="Liang C."/>
            <person name="Hu X."/>
            <person name="Xu J."/>
            <person name="Yu X."/>
        </authorList>
    </citation>
    <scope>NUCLEOTIDE SEQUENCE [LARGE SCALE GENOMIC DNA]</scope>
    <source>
        <strain evidence="13">Henan</strain>
    </source>
</reference>
<dbReference type="GO" id="GO:0005737">
    <property type="term" value="C:cytoplasm"/>
    <property type="evidence" value="ECO:0007669"/>
    <property type="project" value="TreeGrafter"/>
</dbReference>
<dbReference type="Gene3D" id="3.90.70.10">
    <property type="entry name" value="Cysteine proteinases"/>
    <property type="match status" value="1"/>
</dbReference>
<dbReference type="InterPro" id="IPR001300">
    <property type="entry name" value="Peptidase_C2_calpain_cat"/>
</dbReference>
<evidence type="ECO:0000259" key="12">
    <source>
        <dbReference type="PROSITE" id="PS50222"/>
    </source>
</evidence>
<dbReference type="PRINTS" id="PR00704">
    <property type="entry name" value="CALPAIN"/>
</dbReference>
<keyword evidence="4" id="KW-0677">Repeat</keyword>
<dbReference type="SMART" id="SM00054">
    <property type="entry name" value="EFh"/>
    <property type="match status" value="2"/>
</dbReference>
<evidence type="ECO:0000256" key="2">
    <source>
        <dbReference type="ARBA" id="ARBA00022670"/>
    </source>
</evidence>
<dbReference type="SMART" id="SM00720">
    <property type="entry name" value="calpain_III"/>
    <property type="match status" value="1"/>
</dbReference>
<dbReference type="InterPro" id="IPR036213">
    <property type="entry name" value="Calpain_III_sf"/>
</dbReference>
<feature type="domain" description="Calpain catalytic" evidence="11">
    <location>
        <begin position="90"/>
        <end position="396"/>
    </location>
</feature>
<dbReference type="CDD" id="cd00214">
    <property type="entry name" value="Calpain_III"/>
    <property type="match status" value="1"/>
</dbReference>
<dbReference type="Pfam" id="PF00648">
    <property type="entry name" value="Peptidase_C2"/>
    <property type="match status" value="1"/>
</dbReference>
<dbReference type="Pfam" id="PF13405">
    <property type="entry name" value="EF-hand_6"/>
    <property type="match status" value="1"/>
</dbReference>
<dbReference type="SUPFAM" id="SSF47473">
    <property type="entry name" value="EF-hand"/>
    <property type="match status" value="1"/>
</dbReference>
<evidence type="ECO:0000256" key="1">
    <source>
        <dbReference type="ARBA" id="ARBA00007623"/>
    </source>
</evidence>
<dbReference type="InterPro" id="IPR022684">
    <property type="entry name" value="Calpain_cysteine_protease"/>
</dbReference>
<keyword evidence="2 9" id="KW-0645">Protease</keyword>
<dbReference type="InterPro" id="IPR038765">
    <property type="entry name" value="Papain-like_cys_pep_sf"/>
</dbReference>
<name>G7Y893_CLOSI</name>
<dbReference type="GO" id="GO:0005509">
    <property type="term" value="F:calcium ion binding"/>
    <property type="evidence" value="ECO:0007669"/>
    <property type="project" value="InterPro"/>
</dbReference>
<sequence>MWAPHILQDPPAYTRQAEPEYASGIAHQRVPERPPEMAKRQYRMTARAEVRRQQQEPSVWDERSHPSNSLEESRRWYAEQIAKQMRKGGLFEDPFLPASSRSIGARLIQSGRNYEWLRPHEIIRDPQFVTDGISRFDVVQGEIGDCWFLAAVASLSMYRDLMQQVVPFGQSFDSHRSSAEGSFPYCGMFWFRFWRFGQWVDVVVDDRLPTRSGRLVFMRSADRNEFWSALMEKAYVKLAGNYDAMRGGATSEAMEDFTGGLTEIVTLGEKTPPNLFSLMEIAQKRTSLMACAIEAAADQIEAEGPHGLITGHAYSITDVRRVQTHYGQVELVRLRNPWGSQHEWNGPWGDKSSEWRNIPPDERKRMGLTFENDGEFWMSFKDFTRYFTKAEFCHLGPASGSFGSPTILEKRKRRWEVTQEEGEWVKYATAGGCRNYRDTFHINPQFRVEVIDPDETDDENCGNIIVGLMQESRVNANTELQTIGYAIYRLREHREGLLGKAFFLSNNSVGSSQTFTNLREVTNRHKLPPGEYMIVPSTFEPNKQAKFILRVFSERPCPSNELDEKTVISRDQIPQEPKTEDDVSLVEKLRAAFTDIAGPDGVLSYPELRDILNAAFIKEFAFEGFSRETARSMVALMDTDLSGSLDFMQFKKLWMDLRLWKSIFKRFDRNGNGTMDAFELRDLLKAVGISVSNRVYHAIVCRYANRKGEIFFDDYVLLLVRLSTVIETFKAQKRLGDGRAAFDIEEFTRSVIYI</sequence>
<keyword evidence="5 9" id="KW-0378">Hydrolase</keyword>
<evidence type="ECO:0000256" key="10">
    <source>
        <dbReference type="SAM" id="MobiDB-lite"/>
    </source>
</evidence>
<dbReference type="Gene3D" id="2.60.120.380">
    <property type="match status" value="1"/>
</dbReference>
<dbReference type="PROSITE" id="PS00139">
    <property type="entry name" value="THIOL_PROTEASE_CYS"/>
    <property type="match status" value="1"/>
</dbReference>
<proteinExistence type="inferred from homology"/>
<keyword evidence="7" id="KW-0106">Calcium</keyword>
<evidence type="ECO:0000256" key="6">
    <source>
        <dbReference type="ARBA" id="ARBA00022807"/>
    </source>
</evidence>
<evidence type="ECO:0000313" key="13">
    <source>
        <dbReference type="EMBL" id="GAA49178.1"/>
    </source>
</evidence>
<evidence type="ECO:0000313" key="14">
    <source>
        <dbReference type="Proteomes" id="UP000008909"/>
    </source>
</evidence>
<dbReference type="AlphaFoldDB" id="G7Y893"/>
<dbReference type="PROSITE" id="PS00018">
    <property type="entry name" value="EF_HAND_1"/>
    <property type="match status" value="1"/>
</dbReference>
<accession>G7Y893</accession>
<gene>
    <name evidence="13" type="ORF">CLF_102631</name>
</gene>
<dbReference type="EMBL" id="DF142936">
    <property type="protein sequence ID" value="GAA49178.1"/>
    <property type="molecule type" value="Genomic_DNA"/>
</dbReference>
<dbReference type="FunFam" id="2.60.120.380:FF:000001">
    <property type="entry name" value="Calpain-1 catalytic subunit"/>
    <property type="match status" value="1"/>
</dbReference>
<evidence type="ECO:0000256" key="3">
    <source>
        <dbReference type="ARBA" id="ARBA00022723"/>
    </source>
</evidence>
<dbReference type="Pfam" id="PF01067">
    <property type="entry name" value="Calpain_III"/>
    <property type="match status" value="1"/>
</dbReference>
<feature type="compositionally biased region" description="Basic and acidic residues" evidence="10">
    <location>
        <begin position="29"/>
        <end position="39"/>
    </location>
</feature>
<reference key="2">
    <citation type="submission" date="2011-10" db="EMBL/GenBank/DDBJ databases">
        <title>The genome and transcriptome sequence of Clonorchis sinensis provide insights into the carcinogenic liver fluke.</title>
        <authorList>
            <person name="Wang X."/>
            <person name="Huang Y."/>
            <person name="Chen W."/>
            <person name="Liu H."/>
            <person name="Guo L."/>
            <person name="Chen Y."/>
            <person name="Luo F."/>
            <person name="Zhou W."/>
            <person name="Sun J."/>
            <person name="Mao Q."/>
            <person name="Liang P."/>
            <person name="Zhou C."/>
            <person name="Tian Y."/>
            <person name="Men J."/>
            <person name="Lv X."/>
            <person name="Huang L."/>
            <person name="Zhou J."/>
            <person name="Hu Y."/>
            <person name="Li R."/>
            <person name="Zhang F."/>
            <person name="Lei H."/>
            <person name="Li X."/>
            <person name="Hu X."/>
            <person name="Liang C."/>
            <person name="Xu J."/>
            <person name="Wu Z."/>
            <person name="Yu X."/>
        </authorList>
    </citation>
    <scope>NUCLEOTIDE SEQUENCE</scope>
    <source>
        <strain>Henan</strain>
    </source>
</reference>
<evidence type="ECO:0000256" key="4">
    <source>
        <dbReference type="ARBA" id="ARBA00022737"/>
    </source>
</evidence>
<protein>
    <submittedName>
        <fullName evidence="13">Calpain-B</fullName>
    </submittedName>
</protein>
<evidence type="ECO:0000256" key="5">
    <source>
        <dbReference type="ARBA" id="ARBA00022801"/>
    </source>
</evidence>
<feature type="active site" evidence="8 9">
    <location>
        <position position="312"/>
    </location>
</feature>
<dbReference type="PANTHER" id="PTHR10183:SF433">
    <property type="entry name" value="CALPAIN-A-RELATED"/>
    <property type="match status" value="1"/>
</dbReference>
<keyword evidence="6 9" id="KW-0788">Thiol protease</keyword>
<dbReference type="InterPro" id="IPR018247">
    <property type="entry name" value="EF_Hand_1_Ca_BS"/>
</dbReference>
<dbReference type="SUPFAM" id="SSF49758">
    <property type="entry name" value="Calpain large subunit, middle domain (domain III)"/>
    <property type="match status" value="1"/>
</dbReference>
<dbReference type="PANTHER" id="PTHR10183">
    <property type="entry name" value="CALPAIN"/>
    <property type="match status" value="1"/>
</dbReference>
<evidence type="ECO:0000259" key="11">
    <source>
        <dbReference type="PROSITE" id="PS50203"/>
    </source>
</evidence>
<dbReference type="SUPFAM" id="SSF54001">
    <property type="entry name" value="Cysteine proteinases"/>
    <property type="match status" value="1"/>
</dbReference>
<dbReference type="InterPro" id="IPR011992">
    <property type="entry name" value="EF-hand-dom_pair"/>
</dbReference>
<evidence type="ECO:0000256" key="9">
    <source>
        <dbReference type="PROSITE-ProRule" id="PRU00239"/>
    </source>
</evidence>
<evidence type="ECO:0000256" key="8">
    <source>
        <dbReference type="PIRSR" id="PIRSR622684-1"/>
    </source>
</evidence>
<dbReference type="FunFam" id="3.90.70.10:FF:000001">
    <property type="entry name" value="Calpain-1 catalytic subunit"/>
    <property type="match status" value="1"/>
</dbReference>
<dbReference type="InterPro" id="IPR002048">
    <property type="entry name" value="EF_hand_dom"/>
</dbReference>
<dbReference type="InterPro" id="IPR022683">
    <property type="entry name" value="Calpain_III"/>
</dbReference>
<dbReference type="CDD" id="cd16196">
    <property type="entry name" value="EFh_PEF_CalpA_B"/>
    <property type="match status" value="1"/>
</dbReference>
<dbReference type="PROSITE" id="PS50222">
    <property type="entry name" value="EF_HAND_2"/>
    <property type="match status" value="1"/>
</dbReference>
<dbReference type="CDD" id="cd00044">
    <property type="entry name" value="CysPc"/>
    <property type="match status" value="1"/>
</dbReference>
<dbReference type="Proteomes" id="UP000008909">
    <property type="component" value="Unassembled WGS sequence"/>
</dbReference>